<dbReference type="RefSeq" id="WP_345264674.1">
    <property type="nucleotide sequence ID" value="NZ_BAABIM010000002.1"/>
</dbReference>
<reference evidence="3" key="1">
    <citation type="journal article" date="2019" name="Int. J. Syst. Evol. Microbiol.">
        <title>The Global Catalogue of Microorganisms (GCM) 10K type strain sequencing project: providing services to taxonomists for standard genome sequencing and annotation.</title>
        <authorList>
            <consortium name="The Broad Institute Genomics Platform"/>
            <consortium name="The Broad Institute Genome Sequencing Center for Infectious Disease"/>
            <person name="Wu L."/>
            <person name="Ma J."/>
        </authorList>
    </citation>
    <scope>NUCLEOTIDE SEQUENCE [LARGE SCALE GENOMIC DNA]</scope>
    <source>
        <strain evidence="3">JCM 18127</strain>
    </source>
</reference>
<evidence type="ECO:0000313" key="3">
    <source>
        <dbReference type="Proteomes" id="UP001500621"/>
    </source>
</evidence>
<feature type="region of interest" description="Disordered" evidence="1">
    <location>
        <begin position="1"/>
        <end position="46"/>
    </location>
</feature>
<dbReference type="EMBL" id="BAABIM010000002">
    <property type="protein sequence ID" value="GAA4680230.1"/>
    <property type="molecule type" value="Genomic_DNA"/>
</dbReference>
<sequence>MTRNRQSNPNVPDAITAPDPTPDPALVADADTADPTATGTLHADGEAVDIPAGTPVVADGGRVGKVLSSDPITGQVQIGFEGAGRGWFAAHVVTRYEAGE</sequence>
<comment type="caution">
    <text evidence="2">The sequence shown here is derived from an EMBL/GenBank/DDBJ whole genome shotgun (WGS) entry which is preliminary data.</text>
</comment>
<proteinExistence type="predicted"/>
<evidence type="ECO:0000313" key="2">
    <source>
        <dbReference type="EMBL" id="GAA4680230.1"/>
    </source>
</evidence>
<accession>A0ABP8W6D5</accession>
<keyword evidence="3" id="KW-1185">Reference proteome</keyword>
<gene>
    <name evidence="2" type="ORF">GCM10023226_16770</name>
</gene>
<dbReference type="Proteomes" id="UP001500621">
    <property type="component" value="Unassembled WGS sequence"/>
</dbReference>
<name>A0ABP8W6D5_9ACTN</name>
<evidence type="ECO:0000256" key="1">
    <source>
        <dbReference type="SAM" id="MobiDB-lite"/>
    </source>
</evidence>
<feature type="compositionally biased region" description="Polar residues" evidence="1">
    <location>
        <begin position="1"/>
        <end position="10"/>
    </location>
</feature>
<organism evidence="2 3">
    <name type="scientific">Nocardioides nanhaiensis</name>
    <dbReference type="NCBI Taxonomy" id="1476871"/>
    <lineage>
        <taxon>Bacteria</taxon>
        <taxon>Bacillati</taxon>
        <taxon>Actinomycetota</taxon>
        <taxon>Actinomycetes</taxon>
        <taxon>Propionibacteriales</taxon>
        <taxon>Nocardioidaceae</taxon>
        <taxon>Nocardioides</taxon>
    </lineage>
</organism>
<feature type="compositionally biased region" description="Low complexity" evidence="1">
    <location>
        <begin position="12"/>
        <end position="40"/>
    </location>
</feature>
<protein>
    <submittedName>
        <fullName evidence="2">Uncharacterized protein</fullName>
    </submittedName>
</protein>